<feature type="transmembrane region" description="Helical" evidence="1">
    <location>
        <begin position="9"/>
        <end position="27"/>
    </location>
</feature>
<dbReference type="STRING" id="263475.AMD00_12545"/>
<feature type="domain" description="LysM" evidence="2">
    <location>
        <begin position="35"/>
        <end position="84"/>
    </location>
</feature>
<dbReference type="GeneID" id="301136920"/>
<organism evidence="3 4">
    <name type="scientific">Viridibacillus arvi</name>
    <dbReference type="NCBI Taxonomy" id="263475"/>
    <lineage>
        <taxon>Bacteria</taxon>
        <taxon>Bacillati</taxon>
        <taxon>Bacillota</taxon>
        <taxon>Bacilli</taxon>
        <taxon>Bacillales</taxon>
        <taxon>Caryophanaceae</taxon>
        <taxon>Viridibacillus</taxon>
    </lineage>
</organism>
<comment type="caution">
    <text evidence="3">The sequence shown here is derived from an EMBL/GenBank/DDBJ whole genome shotgun (WGS) entry which is preliminary data.</text>
</comment>
<name>A0A0M0LDM6_9BACL</name>
<dbReference type="AlphaFoldDB" id="A0A0M0LDM6"/>
<dbReference type="InterPro" id="IPR036779">
    <property type="entry name" value="LysM_dom_sf"/>
</dbReference>
<dbReference type="RefSeq" id="WP_053417394.1">
    <property type="nucleotide sequence ID" value="NZ_JBCMHV010000007.1"/>
</dbReference>
<evidence type="ECO:0000256" key="1">
    <source>
        <dbReference type="SAM" id="Phobius"/>
    </source>
</evidence>
<keyword evidence="1" id="KW-1133">Transmembrane helix</keyword>
<sequence length="104" mass="11858">MSWFKKNQYITLLFGFCVIFTMILVVANSGKTSYKEIKVHDGDTLISLADRYKGKMADHEWIAKVKNENNLIDDTIYAGHTLIVPEHDNLKVQNIGVEVASDKR</sequence>
<protein>
    <recommendedName>
        <fullName evidence="2">LysM domain-containing protein</fullName>
    </recommendedName>
</protein>
<dbReference type="EMBL" id="LILB01000005">
    <property type="protein sequence ID" value="KOO49205.1"/>
    <property type="molecule type" value="Genomic_DNA"/>
</dbReference>
<dbReference type="OrthoDB" id="2679564at2"/>
<dbReference type="PROSITE" id="PS51782">
    <property type="entry name" value="LYSM"/>
    <property type="match status" value="1"/>
</dbReference>
<proteinExistence type="predicted"/>
<accession>A0A0M0LDM6</accession>
<dbReference type="Proteomes" id="UP000036867">
    <property type="component" value="Unassembled WGS sequence"/>
</dbReference>
<keyword evidence="4" id="KW-1185">Reference proteome</keyword>
<dbReference type="Pfam" id="PF01476">
    <property type="entry name" value="LysM"/>
    <property type="match status" value="1"/>
</dbReference>
<keyword evidence="1" id="KW-0812">Transmembrane</keyword>
<dbReference type="InterPro" id="IPR018392">
    <property type="entry name" value="LysM"/>
</dbReference>
<evidence type="ECO:0000313" key="4">
    <source>
        <dbReference type="Proteomes" id="UP000036867"/>
    </source>
</evidence>
<dbReference type="Gene3D" id="3.10.350.10">
    <property type="entry name" value="LysM domain"/>
    <property type="match status" value="1"/>
</dbReference>
<keyword evidence="1" id="KW-0472">Membrane</keyword>
<dbReference type="SUPFAM" id="SSF54106">
    <property type="entry name" value="LysM domain"/>
    <property type="match status" value="1"/>
</dbReference>
<evidence type="ECO:0000259" key="2">
    <source>
        <dbReference type="PROSITE" id="PS51782"/>
    </source>
</evidence>
<gene>
    <name evidence="3" type="ORF">AMD00_12545</name>
</gene>
<dbReference type="SMART" id="SM00257">
    <property type="entry name" value="LysM"/>
    <property type="match status" value="1"/>
</dbReference>
<reference evidence="4" key="1">
    <citation type="submission" date="2015-08" db="EMBL/GenBank/DDBJ databases">
        <title>Fjat-10028 dsm 16317.</title>
        <authorList>
            <person name="Liu B."/>
            <person name="Wang J."/>
            <person name="Zhu Y."/>
            <person name="Liu G."/>
            <person name="Chen Q."/>
            <person name="Chen Z."/>
            <person name="Lan J."/>
            <person name="Che J."/>
            <person name="Ge C."/>
            <person name="Shi H."/>
            <person name="Pan Z."/>
            <person name="Liu X."/>
        </authorList>
    </citation>
    <scope>NUCLEOTIDE SEQUENCE [LARGE SCALE GENOMIC DNA]</scope>
    <source>
        <strain evidence="4">DSM 16317</strain>
    </source>
</reference>
<evidence type="ECO:0000313" key="3">
    <source>
        <dbReference type="EMBL" id="KOO49205.1"/>
    </source>
</evidence>